<name>A0A1J4RT58_9BACT</name>
<proteinExistence type="predicted"/>
<comment type="caution">
    <text evidence="1">The sequence shown here is derived from an EMBL/GenBank/DDBJ whole genome shotgun (WGS) entry which is preliminary data.</text>
</comment>
<evidence type="ECO:0000313" key="2">
    <source>
        <dbReference type="Proteomes" id="UP000182345"/>
    </source>
</evidence>
<accession>A0A1J4RT58</accession>
<reference evidence="1 2" key="1">
    <citation type="journal article" date="2016" name="Environ. Microbiol.">
        <title>Genomic resolution of a cold subsurface aquifer community provides metabolic insights for novel microbes adapted to high CO concentrations.</title>
        <authorList>
            <person name="Probst A.J."/>
            <person name="Castelle C.J."/>
            <person name="Singh A."/>
            <person name="Brown C.T."/>
            <person name="Anantharaman K."/>
            <person name="Sharon I."/>
            <person name="Hug L.A."/>
            <person name="Burstein D."/>
            <person name="Emerson J.B."/>
            <person name="Thomas B.C."/>
            <person name="Banfield J.F."/>
        </authorList>
    </citation>
    <scope>NUCLEOTIDE SEQUENCE [LARGE SCALE GENOMIC DNA]</scope>
    <source>
        <strain evidence="1">CG1_02_44_10</strain>
    </source>
</reference>
<evidence type="ECO:0000313" key="1">
    <source>
        <dbReference type="EMBL" id="OIN90555.1"/>
    </source>
</evidence>
<gene>
    <name evidence="1" type="ORF">AUJ42_02920</name>
</gene>
<sequence>MIFNSLLSDFEYLKEIVCKGANTFSYEYFGVSATGRFFFDDIVKNLPLFFVFMLIKVEV</sequence>
<dbReference type="Proteomes" id="UP000182345">
    <property type="component" value="Unassembled WGS sequence"/>
</dbReference>
<organism evidence="1 2">
    <name type="scientific">Candidatus Collierbacteria bacterium CG1_02_44_10</name>
    <dbReference type="NCBI Taxonomy" id="1805087"/>
    <lineage>
        <taxon>Bacteria</taxon>
        <taxon>Candidatus Collieribacteriota</taxon>
    </lineage>
</organism>
<protein>
    <submittedName>
        <fullName evidence="1">Uncharacterized protein</fullName>
    </submittedName>
</protein>
<dbReference type="AlphaFoldDB" id="A0A1J4RT58"/>
<dbReference type="EMBL" id="MNUK01000067">
    <property type="protein sequence ID" value="OIN90555.1"/>
    <property type="molecule type" value="Genomic_DNA"/>
</dbReference>